<keyword evidence="2" id="KW-0812">Transmembrane</keyword>
<dbReference type="Proteomes" id="UP000187203">
    <property type="component" value="Unassembled WGS sequence"/>
</dbReference>
<evidence type="ECO:0000313" key="4">
    <source>
        <dbReference type="Proteomes" id="UP000187203"/>
    </source>
</evidence>
<evidence type="ECO:0000256" key="2">
    <source>
        <dbReference type="SAM" id="Phobius"/>
    </source>
</evidence>
<keyword evidence="4" id="KW-1185">Reference proteome</keyword>
<evidence type="ECO:0000256" key="1">
    <source>
        <dbReference type="SAM" id="MobiDB-lite"/>
    </source>
</evidence>
<feature type="compositionally biased region" description="Low complexity" evidence="1">
    <location>
        <begin position="29"/>
        <end position="41"/>
    </location>
</feature>
<sequence>MAKGDRPYDFSPLVQEANYVVPMNEEPYSSQSEENENVSSQPDTSSNLFESANRLFIEIVYFAGILMIMAILLYCVCLYIINIHFDYPRPLLETKSLVISSLNISDSNSIGIWDANFTFGHSMNDYAEVTYYKILRGFIYYKQVSNLHARSDLLATAKATTFNVRQKEYTRVHLEFKTTKSEVGQPTLEDQVIKEISKEVENGVMHFSLEIVVEAEFQKWGKIWPGSETYGYGTSWYGWDIVAGIDRVTEKGRLMAAMPIHKSFYLH</sequence>
<evidence type="ECO:0000313" key="3">
    <source>
        <dbReference type="EMBL" id="OMP05707.1"/>
    </source>
</evidence>
<keyword evidence="2" id="KW-1133">Transmembrane helix</keyword>
<gene>
    <name evidence="3" type="ORF">COLO4_08617</name>
</gene>
<protein>
    <recommendedName>
        <fullName evidence="5">Late embryogenesis abundant protein, LEA-14</fullName>
    </recommendedName>
</protein>
<accession>A0A1R3KF34</accession>
<keyword evidence="2" id="KW-0472">Membrane</keyword>
<evidence type="ECO:0008006" key="5">
    <source>
        <dbReference type="Google" id="ProtNLM"/>
    </source>
</evidence>
<feature type="transmembrane region" description="Helical" evidence="2">
    <location>
        <begin position="59"/>
        <end position="81"/>
    </location>
</feature>
<comment type="caution">
    <text evidence="3">The sequence shown here is derived from an EMBL/GenBank/DDBJ whole genome shotgun (WGS) entry which is preliminary data.</text>
</comment>
<dbReference type="AlphaFoldDB" id="A0A1R3KF34"/>
<name>A0A1R3KF34_9ROSI</name>
<dbReference type="EMBL" id="AWUE01013895">
    <property type="protein sequence ID" value="OMP05707.1"/>
    <property type="molecule type" value="Genomic_DNA"/>
</dbReference>
<feature type="region of interest" description="Disordered" evidence="1">
    <location>
        <begin position="26"/>
        <end position="45"/>
    </location>
</feature>
<organism evidence="3 4">
    <name type="scientific">Corchorus olitorius</name>
    <dbReference type="NCBI Taxonomy" id="93759"/>
    <lineage>
        <taxon>Eukaryota</taxon>
        <taxon>Viridiplantae</taxon>
        <taxon>Streptophyta</taxon>
        <taxon>Embryophyta</taxon>
        <taxon>Tracheophyta</taxon>
        <taxon>Spermatophyta</taxon>
        <taxon>Magnoliopsida</taxon>
        <taxon>eudicotyledons</taxon>
        <taxon>Gunneridae</taxon>
        <taxon>Pentapetalae</taxon>
        <taxon>rosids</taxon>
        <taxon>malvids</taxon>
        <taxon>Malvales</taxon>
        <taxon>Malvaceae</taxon>
        <taxon>Grewioideae</taxon>
        <taxon>Apeibeae</taxon>
        <taxon>Corchorus</taxon>
    </lineage>
</organism>
<proteinExistence type="predicted"/>
<reference evidence="4" key="1">
    <citation type="submission" date="2013-09" db="EMBL/GenBank/DDBJ databases">
        <title>Corchorus olitorius genome sequencing.</title>
        <authorList>
            <person name="Alam M."/>
            <person name="Haque M.S."/>
            <person name="Islam M.S."/>
            <person name="Emdad E.M."/>
            <person name="Islam M.M."/>
            <person name="Ahmed B."/>
            <person name="Halim A."/>
            <person name="Hossen Q.M.M."/>
            <person name="Hossain M.Z."/>
            <person name="Ahmed R."/>
            <person name="Khan M.M."/>
            <person name="Islam R."/>
            <person name="Rashid M.M."/>
            <person name="Khan S.A."/>
            <person name="Rahman M.S."/>
            <person name="Alam M."/>
            <person name="Yahiya A.S."/>
            <person name="Khan M.S."/>
            <person name="Azam M.S."/>
            <person name="Haque T."/>
            <person name="Lashkar M.Z.H."/>
            <person name="Akhand A.I."/>
            <person name="Morshed G."/>
            <person name="Roy S."/>
            <person name="Uddin K.S."/>
            <person name="Rabeya T."/>
            <person name="Hossain A.S."/>
            <person name="Chowdhury A."/>
            <person name="Snigdha A.R."/>
            <person name="Mortoza M.S."/>
            <person name="Matin S.A."/>
            <person name="Hoque S.M.E."/>
            <person name="Islam M.K."/>
            <person name="Roy D.K."/>
            <person name="Haider R."/>
            <person name="Moosa M.M."/>
            <person name="Elias S.M."/>
            <person name="Hasan A.M."/>
            <person name="Jahan S."/>
            <person name="Shafiuddin M."/>
            <person name="Mahmood N."/>
            <person name="Shommy N.S."/>
        </authorList>
    </citation>
    <scope>NUCLEOTIDE SEQUENCE [LARGE SCALE GENOMIC DNA]</scope>
    <source>
        <strain evidence="4">cv. O-4</strain>
    </source>
</reference>